<dbReference type="SMART" id="SM00054">
    <property type="entry name" value="EFh"/>
    <property type="match status" value="3"/>
</dbReference>
<dbReference type="SUPFAM" id="SSF57850">
    <property type="entry name" value="RING/U-box"/>
    <property type="match status" value="1"/>
</dbReference>
<dbReference type="EMBL" id="JABANP010000197">
    <property type="protein sequence ID" value="KAF4687092.1"/>
    <property type="molecule type" value="Genomic_DNA"/>
</dbReference>
<dbReference type="InterPro" id="IPR002048">
    <property type="entry name" value="EF_hand_dom"/>
</dbReference>
<dbReference type="Gene3D" id="1.10.238.10">
    <property type="entry name" value="EF-hand"/>
    <property type="match status" value="1"/>
</dbReference>
<dbReference type="PANTHER" id="PTHR22599">
    <property type="entry name" value="MPS ONE BINDER KINASE ACTIVATOR-LIKE MOB"/>
    <property type="match status" value="1"/>
</dbReference>
<evidence type="ECO:0000259" key="4">
    <source>
        <dbReference type="PROSITE" id="PS50089"/>
    </source>
</evidence>
<dbReference type="InterPro" id="IPR005301">
    <property type="entry name" value="MOB_kinase_act_fam"/>
</dbReference>
<sequence>MGVAALRGVREKSKSSIQTRRRASIDTDVIRPRVATVNMKANHPEWPEDDLFLLNEPDDQTPDQGMFYSRRRQFVGVWRLTENVLSLSWDAEEPQDIVRAVESEREWRNDQTGLVLTVVNLEVLPQWLAPSVLSQRYELLSLAERYNECAVCYFELYRLPVGILRSQSKRACSHYFHTECIKRLVAKNAHEARNAGHAAVRECPICRAKFSDIKTLPDVFKDPRAWFQLCDIDCGGSLDKEEVLGALGAVLPVERDKLAEAIEENWVVWDPDNDGSITLTEFVEPRRGLREYLLRNFNVIKTENLNIRPDDIPDLDSHPLEWFNFWDGNGNGSLERSEIVRAIVRTFCVSPSGEPSFKRAFDLREMALFIWDSLGYHEFGELTFEEFNAPFGVGDQIYHNYIHGMYFGENEEHNFAWRWDDLLGGSYPRHVASIAEDLIREIVDGTSREVSREAVRDIAAEHVRKLREEGSKGTARAHRDVDEGDDDAKSHSNDENTILKELDSTFLNIAILDRLLRVVGDGREGVFAAQILDDVLKVPPGADEFEWIAVKTLDIFNEINLLLGAISDFCTNESCPEMRAGKHYEYAWADETKYLTPTRCSAPVYTELLMKWVDSHLADKDHLPYRGRSLLCAQGILRGSSSGVPFPDNFIPTVKKLFRRLFRVQIVDSGAEAHVNNAFKHFMYFVMEFNLIEQKECTPLLELIRKLCGRLPA</sequence>
<accession>A0A7J6NT57</accession>
<dbReference type="SUPFAM" id="SSF47473">
    <property type="entry name" value="EF-hand"/>
    <property type="match status" value="1"/>
</dbReference>
<evidence type="ECO:0000256" key="2">
    <source>
        <dbReference type="PROSITE-ProRule" id="PRU00175"/>
    </source>
</evidence>
<keyword evidence="2" id="KW-0863">Zinc-finger</keyword>
<feature type="domain" description="RING-type" evidence="4">
    <location>
        <begin position="149"/>
        <end position="207"/>
    </location>
</feature>
<dbReference type="GO" id="GO:0008270">
    <property type="term" value="F:zinc ion binding"/>
    <property type="evidence" value="ECO:0007669"/>
    <property type="project" value="UniProtKB-KW"/>
</dbReference>
<dbReference type="Pfam" id="PF03637">
    <property type="entry name" value="Mob1_phocein"/>
    <property type="match status" value="1"/>
</dbReference>
<evidence type="ECO:0000313" key="6">
    <source>
        <dbReference type="Proteomes" id="UP000541610"/>
    </source>
</evidence>
<dbReference type="SMART" id="SM01388">
    <property type="entry name" value="Mob1_phocein"/>
    <property type="match status" value="1"/>
</dbReference>
<keyword evidence="1" id="KW-0106">Calcium</keyword>
<evidence type="ECO:0000313" key="5">
    <source>
        <dbReference type="EMBL" id="KAF4687092.1"/>
    </source>
</evidence>
<evidence type="ECO:0000256" key="1">
    <source>
        <dbReference type="ARBA" id="ARBA00022837"/>
    </source>
</evidence>
<dbReference type="PROSITE" id="PS00018">
    <property type="entry name" value="EF_HAND_1"/>
    <property type="match status" value="3"/>
</dbReference>
<dbReference type="Gene3D" id="1.20.140.30">
    <property type="entry name" value="MOB kinase activator"/>
    <property type="match status" value="1"/>
</dbReference>
<dbReference type="InterPro" id="IPR013083">
    <property type="entry name" value="Znf_RING/FYVE/PHD"/>
</dbReference>
<feature type="region of interest" description="Disordered" evidence="3">
    <location>
        <begin position="467"/>
        <end position="493"/>
    </location>
</feature>
<keyword evidence="2" id="KW-0862">Zinc</keyword>
<dbReference type="OrthoDB" id="418675at2759"/>
<protein>
    <recommendedName>
        <fullName evidence="4">RING-type domain-containing protein</fullName>
    </recommendedName>
</protein>
<dbReference type="SUPFAM" id="SSF101152">
    <property type="entry name" value="Mob1/phocein"/>
    <property type="match status" value="1"/>
</dbReference>
<keyword evidence="2" id="KW-0479">Metal-binding</keyword>
<dbReference type="InterPro" id="IPR001841">
    <property type="entry name" value="Znf_RING"/>
</dbReference>
<evidence type="ECO:0000256" key="3">
    <source>
        <dbReference type="SAM" id="MobiDB-lite"/>
    </source>
</evidence>
<dbReference type="InterPro" id="IPR036703">
    <property type="entry name" value="MOB_kinase_act_sf"/>
</dbReference>
<dbReference type="Gene3D" id="3.30.40.10">
    <property type="entry name" value="Zinc/RING finger domain, C3HC4 (zinc finger)"/>
    <property type="match status" value="1"/>
</dbReference>
<dbReference type="AlphaFoldDB" id="A0A7J6NT57"/>
<name>A0A7J6NT57_PEROL</name>
<organism evidence="5 6">
    <name type="scientific">Perkinsus olseni</name>
    <name type="common">Perkinsus atlanticus</name>
    <dbReference type="NCBI Taxonomy" id="32597"/>
    <lineage>
        <taxon>Eukaryota</taxon>
        <taxon>Sar</taxon>
        <taxon>Alveolata</taxon>
        <taxon>Perkinsozoa</taxon>
        <taxon>Perkinsea</taxon>
        <taxon>Perkinsida</taxon>
        <taxon>Perkinsidae</taxon>
        <taxon>Perkinsus</taxon>
    </lineage>
</organism>
<dbReference type="Proteomes" id="UP000541610">
    <property type="component" value="Unassembled WGS sequence"/>
</dbReference>
<comment type="caution">
    <text evidence="5">The sequence shown here is derived from an EMBL/GenBank/DDBJ whole genome shotgun (WGS) entry which is preliminary data.</text>
</comment>
<dbReference type="CDD" id="cd16448">
    <property type="entry name" value="RING-H2"/>
    <property type="match status" value="1"/>
</dbReference>
<dbReference type="PROSITE" id="PS50089">
    <property type="entry name" value="ZF_RING_2"/>
    <property type="match status" value="1"/>
</dbReference>
<feature type="region of interest" description="Disordered" evidence="3">
    <location>
        <begin position="1"/>
        <end position="22"/>
    </location>
</feature>
<dbReference type="GO" id="GO:0005509">
    <property type="term" value="F:calcium ion binding"/>
    <property type="evidence" value="ECO:0007669"/>
    <property type="project" value="InterPro"/>
</dbReference>
<reference evidence="5 6" key="1">
    <citation type="submission" date="2020-04" db="EMBL/GenBank/DDBJ databases">
        <title>Perkinsus olseni comparative genomics.</title>
        <authorList>
            <person name="Bogema D.R."/>
        </authorList>
    </citation>
    <scope>NUCLEOTIDE SEQUENCE [LARGE SCALE GENOMIC DNA]</scope>
    <source>
        <strain evidence="5">00978-12</strain>
    </source>
</reference>
<proteinExistence type="predicted"/>
<gene>
    <name evidence="5" type="ORF">FOZ60_004305</name>
</gene>
<dbReference type="InterPro" id="IPR018247">
    <property type="entry name" value="EF_Hand_1_Ca_BS"/>
</dbReference>
<dbReference type="InterPro" id="IPR011992">
    <property type="entry name" value="EF-hand-dom_pair"/>
</dbReference>